<dbReference type="Proteomes" id="UP000427769">
    <property type="component" value="Chromosome"/>
</dbReference>
<keyword evidence="7" id="KW-0998">Cell outer membrane</keyword>
<dbReference type="RefSeq" id="WP_155306576.1">
    <property type="nucleotide sequence ID" value="NZ_AP021875.1"/>
</dbReference>
<dbReference type="EMBL" id="AP021875">
    <property type="protein sequence ID" value="BBO77887.1"/>
    <property type="molecule type" value="Genomic_DNA"/>
</dbReference>
<reference evidence="9 10" key="1">
    <citation type="submission" date="2019-11" db="EMBL/GenBank/DDBJ databases">
        <title>Comparative genomics of hydrocarbon-degrading Desulfosarcina strains.</title>
        <authorList>
            <person name="Watanabe M."/>
            <person name="Kojima H."/>
            <person name="Fukui M."/>
        </authorList>
    </citation>
    <scope>NUCLEOTIDE SEQUENCE [LARGE SCALE GENOMIC DNA]</scope>
    <source>
        <strain evidence="9 10">PP31</strain>
    </source>
</reference>
<evidence type="ECO:0000256" key="4">
    <source>
        <dbReference type="ARBA" id="ARBA00022692"/>
    </source>
</evidence>
<dbReference type="PANTHER" id="PTHR35093">
    <property type="entry name" value="OUTER MEMBRANE PROTEIN NMB0088-RELATED"/>
    <property type="match status" value="1"/>
</dbReference>
<evidence type="ECO:0000256" key="1">
    <source>
        <dbReference type="ARBA" id="ARBA00004571"/>
    </source>
</evidence>
<dbReference type="KEGG" id="dwd:DSCW_53040"/>
<evidence type="ECO:0000313" key="9">
    <source>
        <dbReference type="EMBL" id="BBO77887.1"/>
    </source>
</evidence>
<dbReference type="AlphaFoldDB" id="A0A5K7ZNS1"/>
<evidence type="ECO:0000256" key="8">
    <source>
        <dbReference type="SAM" id="SignalP"/>
    </source>
</evidence>
<evidence type="ECO:0000256" key="6">
    <source>
        <dbReference type="ARBA" id="ARBA00023136"/>
    </source>
</evidence>
<keyword evidence="4" id="KW-0812">Transmembrane</keyword>
<keyword evidence="10" id="KW-1185">Reference proteome</keyword>
<dbReference type="SUPFAM" id="SSF56935">
    <property type="entry name" value="Porins"/>
    <property type="match status" value="1"/>
</dbReference>
<evidence type="ECO:0000256" key="5">
    <source>
        <dbReference type="ARBA" id="ARBA00022729"/>
    </source>
</evidence>
<dbReference type="InterPro" id="IPR005017">
    <property type="entry name" value="OMPP1/FadL/TodX"/>
</dbReference>
<comment type="similarity">
    <text evidence="2">Belongs to the OmpP1/FadL family.</text>
</comment>
<gene>
    <name evidence="9" type="ORF">DSCW_53040</name>
</gene>
<dbReference type="Gene3D" id="2.40.160.60">
    <property type="entry name" value="Outer membrane protein transport protein (OMPP1/FadL/TodX)"/>
    <property type="match status" value="1"/>
</dbReference>
<organism evidence="9 10">
    <name type="scientific">Desulfosarcina widdelii</name>
    <dbReference type="NCBI Taxonomy" id="947919"/>
    <lineage>
        <taxon>Bacteria</taxon>
        <taxon>Pseudomonadati</taxon>
        <taxon>Thermodesulfobacteriota</taxon>
        <taxon>Desulfobacteria</taxon>
        <taxon>Desulfobacterales</taxon>
        <taxon>Desulfosarcinaceae</taxon>
        <taxon>Desulfosarcina</taxon>
    </lineage>
</organism>
<feature type="signal peptide" evidence="8">
    <location>
        <begin position="1"/>
        <end position="29"/>
    </location>
</feature>
<proteinExistence type="inferred from homology"/>
<evidence type="ECO:0000256" key="3">
    <source>
        <dbReference type="ARBA" id="ARBA00022452"/>
    </source>
</evidence>
<evidence type="ECO:0000313" key="10">
    <source>
        <dbReference type="Proteomes" id="UP000427769"/>
    </source>
</evidence>
<evidence type="ECO:0008006" key="11">
    <source>
        <dbReference type="Google" id="ProtNLM"/>
    </source>
</evidence>
<keyword evidence="5 8" id="KW-0732">Signal</keyword>
<protein>
    <recommendedName>
        <fullName evidence="11">Aromatic hydrocarbon degradation protein</fullName>
    </recommendedName>
</protein>
<evidence type="ECO:0000256" key="2">
    <source>
        <dbReference type="ARBA" id="ARBA00008163"/>
    </source>
</evidence>
<evidence type="ECO:0000256" key="7">
    <source>
        <dbReference type="ARBA" id="ARBA00023237"/>
    </source>
</evidence>
<dbReference type="OrthoDB" id="9922at2"/>
<comment type="subcellular location">
    <subcellularLocation>
        <location evidence="1">Cell outer membrane</location>
        <topology evidence="1">Multi-pass membrane protein</topology>
    </subcellularLocation>
</comment>
<name>A0A5K7ZNS1_9BACT</name>
<dbReference type="GO" id="GO:0015483">
    <property type="term" value="F:long-chain fatty acid transporting porin activity"/>
    <property type="evidence" value="ECO:0007669"/>
    <property type="project" value="TreeGrafter"/>
</dbReference>
<keyword evidence="3" id="KW-1134">Transmembrane beta strand</keyword>
<dbReference type="Pfam" id="PF03349">
    <property type="entry name" value="Toluene_X"/>
    <property type="match status" value="1"/>
</dbReference>
<dbReference type="PANTHER" id="PTHR35093:SF8">
    <property type="entry name" value="OUTER MEMBRANE PROTEIN NMB0088-RELATED"/>
    <property type="match status" value="1"/>
</dbReference>
<sequence>MRKKMKMSGMEFFIVFCIVLCSFSGIQNADAFIDFTRPIGFNADAMARGGTSIANGEDPSNMNFNPAIISETEKNSLDVNLFAIFPNFDYTYNGTGNQRVTSTDKDRILLAPGVSYSHKSENSRISYGLSFAAMDALATDYSVWSKNFGSTNGSSELLHLRLGPTIAYDITSSLSVGVRLGIDYATLDMRFPLGGVYVDLGKADGWGLSGAVGLLYKPFETLSAGLYYESPTFLADLETKSADGYIKMGATDIQQQDVKVNDLQFPQNVGLGLAYQPVSFLRLSCDIKYINWNSKWDELELEFSKMPQSLKVPVNVDDQLTFGVGAEYFISEKFKASLGYHYNDNAMDDNFLNPYVPTEVDHTLTAGLSVKPVEYLKIGFAYMYALVDSSESNVIHGYDASLEQQLGLPSGALNSELSNAKLENDAQAVMFSLTINW</sequence>
<feature type="chain" id="PRO_5024288108" description="Aromatic hydrocarbon degradation protein" evidence="8">
    <location>
        <begin position="30"/>
        <end position="437"/>
    </location>
</feature>
<dbReference type="GO" id="GO:0009279">
    <property type="term" value="C:cell outer membrane"/>
    <property type="evidence" value="ECO:0007669"/>
    <property type="project" value="UniProtKB-SubCell"/>
</dbReference>
<keyword evidence="6" id="KW-0472">Membrane</keyword>
<accession>A0A5K7ZNS1</accession>